<reference evidence="2" key="1">
    <citation type="submission" date="2022-11" db="UniProtKB">
        <authorList>
            <consortium name="WormBaseParasite"/>
        </authorList>
    </citation>
    <scope>IDENTIFICATION</scope>
</reference>
<protein>
    <submittedName>
        <fullName evidence="2">Uncharacterized protein</fullName>
    </submittedName>
</protein>
<organism evidence="1 2">
    <name type="scientific">Romanomermis culicivorax</name>
    <name type="common">Nematode worm</name>
    <dbReference type="NCBI Taxonomy" id="13658"/>
    <lineage>
        <taxon>Eukaryota</taxon>
        <taxon>Metazoa</taxon>
        <taxon>Ecdysozoa</taxon>
        <taxon>Nematoda</taxon>
        <taxon>Enoplea</taxon>
        <taxon>Dorylaimia</taxon>
        <taxon>Mermithida</taxon>
        <taxon>Mermithoidea</taxon>
        <taxon>Mermithidae</taxon>
        <taxon>Romanomermis</taxon>
    </lineage>
</organism>
<dbReference type="Proteomes" id="UP000887565">
    <property type="component" value="Unplaced"/>
</dbReference>
<accession>A0A915KER2</accession>
<proteinExistence type="predicted"/>
<keyword evidence="1" id="KW-1185">Reference proteome</keyword>
<evidence type="ECO:0000313" key="1">
    <source>
        <dbReference type="Proteomes" id="UP000887565"/>
    </source>
</evidence>
<dbReference type="WBParaSite" id="nRc.2.0.1.t36870-RA">
    <property type="protein sequence ID" value="nRc.2.0.1.t36870-RA"/>
    <property type="gene ID" value="nRc.2.0.1.g36870"/>
</dbReference>
<sequence>FCYQKSGKSLALRAGNYEFCCFAQIYETSSTSNSHFFPLKKINVRQVVMCVGYPDEYFEKRISGCEKISEYPDISGYFHCLKKKDPL</sequence>
<evidence type="ECO:0000313" key="2">
    <source>
        <dbReference type="WBParaSite" id="nRc.2.0.1.t36870-RA"/>
    </source>
</evidence>
<dbReference type="AlphaFoldDB" id="A0A915KER2"/>
<name>A0A915KER2_ROMCU</name>